<evidence type="ECO:0000313" key="2">
    <source>
        <dbReference type="Proteomes" id="UP000477951"/>
    </source>
</evidence>
<dbReference type="RefSeq" id="WP_156616535.1">
    <property type="nucleotide sequence ID" value="NZ_WPHR01000044.1"/>
</dbReference>
<accession>A0A6L6VRD6</accession>
<dbReference type="Proteomes" id="UP000477951">
    <property type="component" value="Unassembled WGS sequence"/>
</dbReference>
<sequence>MSEYIPLSRSFRPVSADESEYRSQRVMAHAFGKSVEQGWEIVLAARRAVVLAEGGNGKTEEFRQQVRKLKDVGYFAVFVPVEDLDNSSLEDALDVSDEVMFTTWKASDQPGYFFLDSVDEARLTQKSFARCVRNLQKAIHGHAERATIVISCRWSDWDRKADPQLLNEKLALVTHPPREEPSREEVLVSLLEVRRGDNDTAAAATTTVHEFQTFILEELDAEQRTAFIQAKGVRNAEASRELDRNGLLPLAGRPPERVVFETGPLSVWFFTHRPRRSSADHRHGDAS</sequence>
<name>A0A6L6VRD6_AGRVI</name>
<protein>
    <submittedName>
        <fullName evidence="1">Uncharacterized protein</fullName>
    </submittedName>
</protein>
<comment type="caution">
    <text evidence="1">The sequence shown here is derived from an EMBL/GenBank/DDBJ whole genome shotgun (WGS) entry which is preliminary data.</text>
</comment>
<dbReference type="EMBL" id="WPHR01000044">
    <property type="protein sequence ID" value="MUZ76032.1"/>
    <property type="molecule type" value="Genomic_DNA"/>
</dbReference>
<organism evidence="1 2">
    <name type="scientific">Agrobacterium vitis</name>
    <name type="common">Rhizobium vitis</name>
    <dbReference type="NCBI Taxonomy" id="373"/>
    <lineage>
        <taxon>Bacteria</taxon>
        <taxon>Pseudomonadati</taxon>
        <taxon>Pseudomonadota</taxon>
        <taxon>Alphaproteobacteria</taxon>
        <taxon>Hyphomicrobiales</taxon>
        <taxon>Rhizobiaceae</taxon>
        <taxon>Rhizobium/Agrobacterium group</taxon>
        <taxon>Agrobacterium</taxon>
    </lineage>
</organism>
<reference evidence="1 2" key="1">
    <citation type="submission" date="2019-12" db="EMBL/GenBank/DDBJ databases">
        <title>Whole-genome sequencing of Allorhizobium vitis.</title>
        <authorList>
            <person name="Gan H.M."/>
            <person name="Szegedi E."/>
            <person name="Burr T."/>
            <person name="Savka M.A."/>
        </authorList>
    </citation>
    <scope>NUCLEOTIDE SEQUENCE [LARGE SCALE GENOMIC DNA]</scope>
    <source>
        <strain evidence="1 2">CG516</strain>
    </source>
</reference>
<gene>
    <name evidence="1" type="ORF">GOZ90_25625</name>
</gene>
<proteinExistence type="predicted"/>
<evidence type="ECO:0000313" key="1">
    <source>
        <dbReference type="EMBL" id="MUZ76032.1"/>
    </source>
</evidence>
<dbReference type="AlphaFoldDB" id="A0A6L6VRD6"/>